<dbReference type="InParanoid" id="K3YZ56"/>
<accession>K3YZ56</accession>
<keyword evidence="2" id="KW-1185">Reference proteome</keyword>
<evidence type="ECO:0000313" key="1">
    <source>
        <dbReference type="EnsemblPlants" id="KQL30505"/>
    </source>
</evidence>
<name>K3YZ56_SETIT</name>
<reference evidence="2" key="1">
    <citation type="journal article" date="2012" name="Nat. Biotechnol.">
        <title>Reference genome sequence of the model plant Setaria.</title>
        <authorList>
            <person name="Bennetzen J.L."/>
            <person name="Schmutz J."/>
            <person name="Wang H."/>
            <person name="Percifield R."/>
            <person name="Hawkins J."/>
            <person name="Pontaroli A.C."/>
            <person name="Estep M."/>
            <person name="Feng L."/>
            <person name="Vaughn J.N."/>
            <person name="Grimwood J."/>
            <person name="Jenkins J."/>
            <person name="Barry K."/>
            <person name="Lindquist E."/>
            <person name="Hellsten U."/>
            <person name="Deshpande S."/>
            <person name="Wang X."/>
            <person name="Wu X."/>
            <person name="Mitros T."/>
            <person name="Triplett J."/>
            <person name="Yang X."/>
            <person name="Ye C.Y."/>
            <person name="Mauro-Herrera M."/>
            <person name="Wang L."/>
            <person name="Li P."/>
            <person name="Sharma M."/>
            <person name="Sharma R."/>
            <person name="Ronald P.C."/>
            <person name="Panaud O."/>
            <person name="Kellogg E.A."/>
            <person name="Brutnell T.P."/>
            <person name="Doust A.N."/>
            <person name="Tuskan G.A."/>
            <person name="Rokhsar D."/>
            <person name="Devos K.M."/>
        </authorList>
    </citation>
    <scope>NUCLEOTIDE SEQUENCE [LARGE SCALE GENOMIC DNA]</scope>
    <source>
        <strain evidence="2">cv. Yugu1</strain>
    </source>
</reference>
<proteinExistence type="predicted"/>
<sequence length="234" mass="25576">MIFRLNITCKAFLSVLPSLRENTSVIIGNGAFTSPSGMITGLGLRLLRRQCQLCSPMLSDPTSPFKGWLRWAVGSPAYRSPAVLHYATGSLLSHGGSANCSAAATGSRSATHILHQAALSSLVTVARRPALFLGCTKASACWTLLGAGDLMSHSVEQLWQQHLLAMLDAPIRSTIITCILWNIWKARNARVFEHTDINPPGILRRTAADLQLWSHRVPPSSLRFWSDKIVHVIE</sequence>
<evidence type="ECO:0000313" key="2">
    <source>
        <dbReference type="Proteomes" id="UP000004995"/>
    </source>
</evidence>
<dbReference type="Proteomes" id="UP000004995">
    <property type="component" value="Unassembled WGS sequence"/>
</dbReference>
<evidence type="ECO:0008006" key="3">
    <source>
        <dbReference type="Google" id="ProtNLM"/>
    </source>
</evidence>
<protein>
    <recommendedName>
        <fullName evidence="3">Reverse transcriptase zinc-binding domain-containing protein</fullName>
    </recommendedName>
</protein>
<dbReference type="AlphaFoldDB" id="K3YZ56"/>
<organism evidence="1 2">
    <name type="scientific">Setaria italica</name>
    <name type="common">Foxtail millet</name>
    <name type="synonym">Panicum italicum</name>
    <dbReference type="NCBI Taxonomy" id="4555"/>
    <lineage>
        <taxon>Eukaryota</taxon>
        <taxon>Viridiplantae</taxon>
        <taxon>Streptophyta</taxon>
        <taxon>Embryophyta</taxon>
        <taxon>Tracheophyta</taxon>
        <taxon>Spermatophyta</taxon>
        <taxon>Magnoliopsida</taxon>
        <taxon>Liliopsida</taxon>
        <taxon>Poales</taxon>
        <taxon>Poaceae</taxon>
        <taxon>PACMAD clade</taxon>
        <taxon>Panicoideae</taxon>
        <taxon>Panicodae</taxon>
        <taxon>Paniceae</taxon>
        <taxon>Cenchrinae</taxon>
        <taxon>Setaria</taxon>
    </lineage>
</organism>
<dbReference type="EMBL" id="AGNK02000438">
    <property type="status" value="NOT_ANNOTATED_CDS"/>
    <property type="molecule type" value="Genomic_DNA"/>
</dbReference>
<dbReference type="EnsemblPlants" id="KQL30505">
    <property type="protein sequence ID" value="KQL30505"/>
    <property type="gene ID" value="SETIT_019564mg"/>
</dbReference>
<dbReference type="HOGENOM" id="CLU_1186713_0_0_1"/>
<dbReference type="Gramene" id="KQL30505">
    <property type="protein sequence ID" value="KQL30505"/>
    <property type="gene ID" value="SETIT_019564mg"/>
</dbReference>
<reference evidence="1" key="2">
    <citation type="submission" date="2018-08" db="UniProtKB">
        <authorList>
            <consortium name="EnsemblPlants"/>
        </authorList>
    </citation>
    <scope>IDENTIFICATION</scope>
    <source>
        <strain evidence="1">Yugu1</strain>
    </source>
</reference>